<evidence type="ECO:0000256" key="3">
    <source>
        <dbReference type="ARBA" id="ARBA00023163"/>
    </source>
</evidence>
<dbReference type="InterPro" id="IPR050204">
    <property type="entry name" value="AraC_XylS_family_regulators"/>
</dbReference>
<dbReference type="EMBL" id="BJOV01000002">
    <property type="protein sequence ID" value="GEE00277.1"/>
    <property type="molecule type" value="Genomic_DNA"/>
</dbReference>
<proteinExistence type="predicted"/>
<accession>A0A7I9V4W3</accession>
<dbReference type="SUPFAM" id="SSF46689">
    <property type="entry name" value="Homeodomain-like"/>
    <property type="match status" value="1"/>
</dbReference>
<evidence type="ECO:0000256" key="1">
    <source>
        <dbReference type="ARBA" id="ARBA00023015"/>
    </source>
</evidence>
<dbReference type="SMART" id="SM00342">
    <property type="entry name" value="HTH_ARAC"/>
    <property type="match status" value="1"/>
</dbReference>
<name>A0A7I9V4W3_9ACTN</name>
<dbReference type="Proteomes" id="UP000444960">
    <property type="component" value="Unassembled WGS sequence"/>
</dbReference>
<keyword evidence="2" id="KW-0238">DNA-binding</keyword>
<organism evidence="5 6">
    <name type="scientific">Gordonia spumicola</name>
    <dbReference type="NCBI Taxonomy" id="589161"/>
    <lineage>
        <taxon>Bacteria</taxon>
        <taxon>Bacillati</taxon>
        <taxon>Actinomycetota</taxon>
        <taxon>Actinomycetes</taxon>
        <taxon>Mycobacteriales</taxon>
        <taxon>Gordoniaceae</taxon>
        <taxon>Gordonia</taxon>
    </lineage>
</organism>
<comment type="caution">
    <text evidence="5">The sequence shown here is derived from an EMBL/GenBank/DDBJ whole genome shotgun (WGS) entry which is preliminary data.</text>
</comment>
<dbReference type="InterPro" id="IPR018060">
    <property type="entry name" value="HTH_AraC"/>
</dbReference>
<dbReference type="OrthoDB" id="2559672at2"/>
<protein>
    <submittedName>
        <fullName evidence="5">AraC family transcriptional regulator</fullName>
    </submittedName>
</protein>
<dbReference type="PANTHER" id="PTHR46796">
    <property type="entry name" value="HTH-TYPE TRANSCRIPTIONAL ACTIVATOR RHAS-RELATED"/>
    <property type="match status" value="1"/>
</dbReference>
<dbReference type="GO" id="GO:0003700">
    <property type="term" value="F:DNA-binding transcription factor activity"/>
    <property type="evidence" value="ECO:0007669"/>
    <property type="project" value="InterPro"/>
</dbReference>
<dbReference type="PROSITE" id="PS01124">
    <property type="entry name" value="HTH_ARAC_FAMILY_2"/>
    <property type="match status" value="1"/>
</dbReference>
<sequence>MEFRDVRGLTARLSRAGVRVVPYDVVGTRPGVHLGLPSPTVTVVIDLRDGLLLTGPGLDGPTSFRCGIGGLHMSPFVIHHDGVQRGVQLSLTPGAVRRLFDVPVRALGPSTFEVADVDQSFAARLVDAAATGAIGSVLAERLSDSWTGVDPDAVRAWRDIVRTGGRVSVSHLVERSGRSARRLTGVFTSEFGIGPKQAARLVRFDAARHALEAGTPACDVAATGGYADQAHLSREFVDFTGLPPSRFLQNRRAEFA</sequence>
<dbReference type="Gene3D" id="1.10.10.60">
    <property type="entry name" value="Homeodomain-like"/>
    <property type="match status" value="1"/>
</dbReference>
<dbReference type="GO" id="GO:0043565">
    <property type="term" value="F:sequence-specific DNA binding"/>
    <property type="evidence" value="ECO:0007669"/>
    <property type="project" value="InterPro"/>
</dbReference>
<dbReference type="RefSeq" id="WP_161894195.1">
    <property type="nucleotide sequence ID" value="NZ_BJOV01000002.1"/>
</dbReference>
<dbReference type="InterPro" id="IPR009057">
    <property type="entry name" value="Homeodomain-like_sf"/>
</dbReference>
<dbReference type="AlphaFoldDB" id="A0A7I9V4W3"/>
<keyword evidence="3" id="KW-0804">Transcription</keyword>
<evidence type="ECO:0000256" key="2">
    <source>
        <dbReference type="ARBA" id="ARBA00023125"/>
    </source>
</evidence>
<feature type="domain" description="HTH araC/xylS-type" evidence="4">
    <location>
        <begin position="158"/>
        <end position="250"/>
    </location>
</feature>
<evidence type="ECO:0000313" key="5">
    <source>
        <dbReference type="EMBL" id="GEE00277.1"/>
    </source>
</evidence>
<dbReference type="Pfam" id="PF12833">
    <property type="entry name" value="HTH_18"/>
    <property type="match status" value="1"/>
</dbReference>
<keyword evidence="1" id="KW-0805">Transcription regulation</keyword>
<dbReference type="PANTHER" id="PTHR46796:SF15">
    <property type="entry name" value="BLL1074 PROTEIN"/>
    <property type="match status" value="1"/>
</dbReference>
<keyword evidence="6" id="KW-1185">Reference proteome</keyword>
<gene>
    <name evidence="5" type="ORF">nbrc107696_07230</name>
</gene>
<evidence type="ECO:0000313" key="6">
    <source>
        <dbReference type="Proteomes" id="UP000444960"/>
    </source>
</evidence>
<reference evidence="6" key="1">
    <citation type="submission" date="2019-06" db="EMBL/GenBank/DDBJ databases">
        <title>Gordonia isolated from sludge of a wastewater treatment plant.</title>
        <authorList>
            <person name="Tamura T."/>
            <person name="Aoyama K."/>
            <person name="Kang Y."/>
            <person name="Saito S."/>
            <person name="Akiyama N."/>
            <person name="Yazawa K."/>
            <person name="Gonoi T."/>
            <person name="Mikami Y."/>
        </authorList>
    </citation>
    <scope>NUCLEOTIDE SEQUENCE [LARGE SCALE GENOMIC DNA]</scope>
    <source>
        <strain evidence="6">NBRC 107696</strain>
    </source>
</reference>
<evidence type="ECO:0000259" key="4">
    <source>
        <dbReference type="PROSITE" id="PS01124"/>
    </source>
</evidence>